<dbReference type="InterPro" id="IPR052707">
    <property type="entry name" value="OsmC_Ohr_Peroxiredoxin"/>
</dbReference>
<proteinExistence type="predicted"/>
<organism evidence="1 2">
    <name type="scientific">Candidatus Defluviibacterium haderslevense</name>
    <dbReference type="NCBI Taxonomy" id="2981993"/>
    <lineage>
        <taxon>Bacteria</taxon>
        <taxon>Pseudomonadati</taxon>
        <taxon>Bacteroidota</taxon>
        <taxon>Saprospiria</taxon>
        <taxon>Saprospirales</taxon>
        <taxon>Saprospiraceae</taxon>
        <taxon>Candidatus Defluviibacterium</taxon>
    </lineage>
</organism>
<evidence type="ECO:0000313" key="1">
    <source>
        <dbReference type="EMBL" id="MBK9719201.1"/>
    </source>
</evidence>
<gene>
    <name evidence="1" type="ORF">IPO85_17115</name>
</gene>
<accession>A0A9D7XFZ6</accession>
<dbReference type="InterPro" id="IPR003718">
    <property type="entry name" value="OsmC/Ohr_fam"/>
</dbReference>
<dbReference type="Gene3D" id="3.30.300.20">
    <property type="match status" value="1"/>
</dbReference>
<evidence type="ECO:0000313" key="2">
    <source>
        <dbReference type="Proteomes" id="UP000808349"/>
    </source>
</evidence>
<dbReference type="Pfam" id="PF02566">
    <property type="entry name" value="OsmC"/>
    <property type="match status" value="1"/>
</dbReference>
<dbReference type="Proteomes" id="UP000808349">
    <property type="component" value="Unassembled WGS sequence"/>
</dbReference>
<sequence length="165" mass="18801">MNRELSYQLELKWTGNTGIGTKTYTSYERSHEINFKNKPLLKCSSDPHFRGNPNLHNPEDLLLSAISSCHMLWYLHLCSEAGIIVMDYVDHAIGIMTELENGSGHFKEVTLKPQIVITDLTRISEAKALHQKANEMCFIANSCNFPVYHNPTFIEPRQQVITDHG</sequence>
<reference evidence="1 2" key="1">
    <citation type="submission" date="2020-10" db="EMBL/GenBank/DDBJ databases">
        <title>Connecting structure to function with the recovery of over 1000 high-quality activated sludge metagenome-assembled genomes encoding full-length rRNA genes using long-read sequencing.</title>
        <authorList>
            <person name="Singleton C.M."/>
            <person name="Petriglieri F."/>
            <person name="Kristensen J.M."/>
            <person name="Kirkegaard R.H."/>
            <person name="Michaelsen T.Y."/>
            <person name="Andersen M.H."/>
            <person name="Karst S.M."/>
            <person name="Dueholm M.S."/>
            <person name="Nielsen P.H."/>
            <person name="Albertsen M."/>
        </authorList>
    </citation>
    <scope>NUCLEOTIDE SEQUENCE [LARGE SCALE GENOMIC DNA]</scope>
    <source>
        <strain evidence="1">Ribe_18-Q3-R11-54_BAT3C.373</strain>
    </source>
</reference>
<dbReference type="EMBL" id="JADKFW010000017">
    <property type="protein sequence ID" value="MBK9719201.1"/>
    <property type="molecule type" value="Genomic_DNA"/>
</dbReference>
<dbReference type="PANTHER" id="PTHR42830:SF2">
    <property type="entry name" value="OSMC_OHR FAMILY PROTEIN"/>
    <property type="match status" value="1"/>
</dbReference>
<dbReference type="SUPFAM" id="SSF82784">
    <property type="entry name" value="OsmC-like"/>
    <property type="match status" value="1"/>
</dbReference>
<name>A0A9D7XFZ6_9BACT</name>
<dbReference type="AlphaFoldDB" id="A0A9D7XFZ6"/>
<dbReference type="InterPro" id="IPR036102">
    <property type="entry name" value="OsmC/Ohrsf"/>
</dbReference>
<dbReference type="InterPro" id="IPR015946">
    <property type="entry name" value="KH_dom-like_a/b"/>
</dbReference>
<protein>
    <submittedName>
        <fullName evidence="1">OsmC family protein</fullName>
    </submittedName>
</protein>
<comment type="caution">
    <text evidence="1">The sequence shown here is derived from an EMBL/GenBank/DDBJ whole genome shotgun (WGS) entry which is preliminary data.</text>
</comment>
<dbReference type="PANTHER" id="PTHR42830">
    <property type="entry name" value="OSMOTICALLY INDUCIBLE FAMILY PROTEIN"/>
    <property type="match status" value="1"/>
</dbReference>